<accession>A0A1M5CGC5</accession>
<dbReference type="Pfam" id="PF00583">
    <property type="entry name" value="Acetyltransf_1"/>
    <property type="match status" value="1"/>
</dbReference>
<evidence type="ECO:0000259" key="1">
    <source>
        <dbReference type="PROSITE" id="PS51186"/>
    </source>
</evidence>
<protein>
    <submittedName>
        <fullName evidence="2">Ribosomal protein S18 acetylase RimI</fullName>
    </submittedName>
</protein>
<evidence type="ECO:0000313" key="3">
    <source>
        <dbReference type="Proteomes" id="UP000184501"/>
    </source>
</evidence>
<reference evidence="2 3" key="1">
    <citation type="submission" date="2016-11" db="EMBL/GenBank/DDBJ databases">
        <authorList>
            <person name="Jaros S."/>
            <person name="Januszkiewicz K."/>
            <person name="Wedrychowicz H."/>
        </authorList>
    </citation>
    <scope>NUCLEOTIDE SEQUENCE [LARGE SCALE GENOMIC DNA]</scope>
    <source>
        <strain evidence="2 3">DSM 44523</strain>
    </source>
</reference>
<feature type="domain" description="N-acetyltransferase" evidence="1">
    <location>
        <begin position="4"/>
        <end position="174"/>
    </location>
</feature>
<keyword evidence="3" id="KW-1185">Reference proteome</keyword>
<name>A0A1M5CGC5_STRHI</name>
<dbReference type="Proteomes" id="UP000184501">
    <property type="component" value="Unassembled WGS sequence"/>
</dbReference>
<dbReference type="AlphaFoldDB" id="A0A1M5CGC5"/>
<dbReference type="Gene3D" id="3.40.630.30">
    <property type="match status" value="1"/>
</dbReference>
<gene>
    <name evidence="2" type="ORF">SAMN05444320_10416</name>
</gene>
<dbReference type="GO" id="GO:0016747">
    <property type="term" value="F:acyltransferase activity, transferring groups other than amino-acyl groups"/>
    <property type="evidence" value="ECO:0007669"/>
    <property type="project" value="InterPro"/>
</dbReference>
<dbReference type="EMBL" id="FQVN01000004">
    <property type="protein sequence ID" value="SHF53814.1"/>
    <property type="molecule type" value="Genomic_DNA"/>
</dbReference>
<keyword evidence="2" id="KW-0687">Ribonucleoprotein</keyword>
<dbReference type="SUPFAM" id="SSF55729">
    <property type="entry name" value="Acyl-CoA N-acyltransferases (Nat)"/>
    <property type="match status" value="1"/>
</dbReference>
<dbReference type="STRING" id="2017.SAMN05444320_10416"/>
<organism evidence="2 3">
    <name type="scientific">Streptoalloteichus hindustanus</name>
    <dbReference type="NCBI Taxonomy" id="2017"/>
    <lineage>
        <taxon>Bacteria</taxon>
        <taxon>Bacillati</taxon>
        <taxon>Actinomycetota</taxon>
        <taxon>Actinomycetes</taxon>
        <taxon>Pseudonocardiales</taxon>
        <taxon>Pseudonocardiaceae</taxon>
        <taxon>Streptoalloteichus</taxon>
    </lineage>
</organism>
<keyword evidence="2" id="KW-0689">Ribosomal protein</keyword>
<dbReference type="InterPro" id="IPR000182">
    <property type="entry name" value="GNAT_dom"/>
</dbReference>
<proteinExistence type="predicted"/>
<dbReference type="GO" id="GO:0005840">
    <property type="term" value="C:ribosome"/>
    <property type="evidence" value="ECO:0007669"/>
    <property type="project" value="UniProtKB-KW"/>
</dbReference>
<dbReference type="RefSeq" id="WP_073482818.1">
    <property type="nucleotide sequence ID" value="NZ_FQVN01000004.1"/>
</dbReference>
<dbReference type="InterPro" id="IPR016181">
    <property type="entry name" value="Acyl_CoA_acyltransferase"/>
</dbReference>
<evidence type="ECO:0000313" key="2">
    <source>
        <dbReference type="EMBL" id="SHF53814.1"/>
    </source>
</evidence>
<sequence>MSEYVIRPVQASDTDTVERMMALSDMCLGTGLGPVTRSQMLHDLADPAFAAFAACSAKDGAVLGVAEVRVLDTERYQQLVSTLPPGTLPARKDGDRLGWLGNEAVHPSHRRRGIGGRLRDVMLDWLRDRGCTAVYTLHWLSSPTSSSLPLLVAAGFTVVGVLPEYWTPTSLEAEGSRCLHCGPQCHCTAYLMHLPHL</sequence>
<dbReference type="PROSITE" id="PS51186">
    <property type="entry name" value="GNAT"/>
    <property type="match status" value="1"/>
</dbReference>